<keyword evidence="2" id="KW-1185">Reference proteome</keyword>
<proteinExistence type="predicted"/>
<evidence type="ECO:0000313" key="1">
    <source>
        <dbReference type="EMBL" id="KAJ0024540.1"/>
    </source>
</evidence>
<organism evidence="1 2">
    <name type="scientific">Pistacia integerrima</name>
    <dbReference type="NCBI Taxonomy" id="434235"/>
    <lineage>
        <taxon>Eukaryota</taxon>
        <taxon>Viridiplantae</taxon>
        <taxon>Streptophyta</taxon>
        <taxon>Embryophyta</taxon>
        <taxon>Tracheophyta</taxon>
        <taxon>Spermatophyta</taxon>
        <taxon>Magnoliopsida</taxon>
        <taxon>eudicotyledons</taxon>
        <taxon>Gunneridae</taxon>
        <taxon>Pentapetalae</taxon>
        <taxon>rosids</taxon>
        <taxon>malvids</taxon>
        <taxon>Sapindales</taxon>
        <taxon>Anacardiaceae</taxon>
        <taxon>Pistacia</taxon>
    </lineage>
</organism>
<name>A0ACC0XVP1_9ROSI</name>
<evidence type="ECO:0000313" key="2">
    <source>
        <dbReference type="Proteomes" id="UP001163603"/>
    </source>
</evidence>
<gene>
    <name evidence="1" type="ORF">Pint_08189</name>
</gene>
<accession>A0ACC0XVP1</accession>
<protein>
    <submittedName>
        <fullName evidence="1">Uncharacterized protein</fullName>
    </submittedName>
</protein>
<dbReference type="EMBL" id="CM047745">
    <property type="protein sequence ID" value="KAJ0024540.1"/>
    <property type="molecule type" value="Genomic_DNA"/>
</dbReference>
<dbReference type="Proteomes" id="UP001163603">
    <property type="component" value="Chromosome 10"/>
</dbReference>
<sequence length="116" mass="12441">MEFANKLANAAIKAVNSNAVVNTCLGASFAALTVRSMYQQKDIEALESEKESLVKANKAMKKTMWDWKQTLFAEAASESALIPLERLKSIYGEAPAPSPGGGLNEDAKSSATEFVV</sequence>
<comment type="caution">
    <text evidence="1">The sequence shown here is derived from an EMBL/GenBank/DDBJ whole genome shotgun (WGS) entry which is preliminary data.</text>
</comment>
<reference evidence="2" key="1">
    <citation type="journal article" date="2023" name="G3 (Bethesda)">
        <title>Genome assembly and association tests identify interacting loci associated with vigor, precocity, and sex in interspecific pistachio rootstocks.</title>
        <authorList>
            <person name="Palmer W."/>
            <person name="Jacygrad E."/>
            <person name="Sagayaradj S."/>
            <person name="Cavanaugh K."/>
            <person name="Han R."/>
            <person name="Bertier L."/>
            <person name="Beede B."/>
            <person name="Kafkas S."/>
            <person name="Golino D."/>
            <person name="Preece J."/>
            <person name="Michelmore R."/>
        </authorList>
    </citation>
    <scope>NUCLEOTIDE SEQUENCE [LARGE SCALE GENOMIC DNA]</scope>
</reference>